<dbReference type="RefSeq" id="WP_084281966.1">
    <property type="nucleotide sequence ID" value="NZ_FWXJ01000001.1"/>
</dbReference>
<evidence type="ECO:0000313" key="3">
    <source>
        <dbReference type="Proteomes" id="UP000192708"/>
    </source>
</evidence>
<dbReference type="STRING" id="1938817.SAMN06296008_101170"/>
<dbReference type="Gene3D" id="3.40.50.1820">
    <property type="entry name" value="alpha/beta hydrolase"/>
    <property type="match status" value="1"/>
</dbReference>
<feature type="domain" description="AB hydrolase-1" evidence="1">
    <location>
        <begin position="31"/>
        <end position="262"/>
    </location>
</feature>
<protein>
    <submittedName>
        <fullName evidence="2">Pimeloyl-ACP methyl ester carboxylesterase</fullName>
    </submittedName>
</protein>
<dbReference type="SUPFAM" id="SSF53474">
    <property type="entry name" value="alpha/beta-Hydrolases"/>
    <property type="match status" value="1"/>
</dbReference>
<evidence type="ECO:0000313" key="2">
    <source>
        <dbReference type="EMBL" id="SMC30386.1"/>
    </source>
</evidence>
<proteinExistence type="predicted"/>
<dbReference type="PANTHER" id="PTHR43798">
    <property type="entry name" value="MONOACYLGLYCEROL LIPASE"/>
    <property type="match status" value="1"/>
</dbReference>
<name>A0A1W1Y2L0_9BURK</name>
<dbReference type="GO" id="GO:0047372">
    <property type="term" value="F:monoacylglycerol lipase activity"/>
    <property type="evidence" value="ECO:0007669"/>
    <property type="project" value="TreeGrafter"/>
</dbReference>
<reference evidence="2 3" key="1">
    <citation type="submission" date="2017-04" db="EMBL/GenBank/DDBJ databases">
        <authorList>
            <person name="Afonso C.L."/>
            <person name="Miller P.J."/>
            <person name="Scott M.A."/>
            <person name="Spackman E."/>
            <person name="Goraichik I."/>
            <person name="Dimitrov K.M."/>
            <person name="Suarez D.L."/>
            <person name="Swayne D.E."/>
        </authorList>
    </citation>
    <scope>NUCLEOTIDE SEQUENCE [LARGE SCALE GENOMIC DNA]</scope>
    <source>
        <strain evidence="2 3">VK13</strain>
    </source>
</reference>
<accession>A0A1W1Y2L0</accession>
<keyword evidence="3" id="KW-1185">Reference proteome</keyword>
<dbReference type="GO" id="GO:0046464">
    <property type="term" value="P:acylglycerol catabolic process"/>
    <property type="evidence" value="ECO:0007669"/>
    <property type="project" value="TreeGrafter"/>
</dbReference>
<dbReference type="EMBL" id="FWXJ01000001">
    <property type="protein sequence ID" value="SMC30386.1"/>
    <property type="molecule type" value="Genomic_DNA"/>
</dbReference>
<dbReference type="OrthoDB" id="9780765at2"/>
<organism evidence="2 3">
    <name type="scientific">Polynucleobacter kasalickyi</name>
    <dbReference type="NCBI Taxonomy" id="1938817"/>
    <lineage>
        <taxon>Bacteria</taxon>
        <taxon>Pseudomonadati</taxon>
        <taxon>Pseudomonadota</taxon>
        <taxon>Betaproteobacteria</taxon>
        <taxon>Burkholderiales</taxon>
        <taxon>Burkholderiaceae</taxon>
        <taxon>Polynucleobacter</taxon>
    </lineage>
</organism>
<sequence length="271" mass="29974">MHTELITIPTDTLSLEGVFYTPDGPIKNAIIYFHGNTMNFYTGGARFLPATLTKSGYAFLAFNRRGHDVLSTRNSRIAEGGAFQTVRESLSDHEYAAKWLAAKGFENPIVMGHSYGGMLATQFVADHPQTPALVLLSAGKGGPDQDQVPGSEKLFAMDQGPALKQRAQELVAMGKPKDLMMMPGWWYVISAESYLDRIKNVPDTIALASKIHCPVLAIRGDLEDVHRYPAEDFAKACAGHCDVEIIKDCDHFYNQQEDVVANLINQWLQNQ</sequence>
<dbReference type="InterPro" id="IPR029058">
    <property type="entry name" value="AB_hydrolase_fold"/>
</dbReference>
<dbReference type="AlphaFoldDB" id="A0A1W1Y2L0"/>
<evidence type="ECO:0000259" key="1">
    <source>
        <dbReference type="Pfam" id="PF12697"/>
    </source>
</evidence>
<dbReference type="Proteomes" id="UP000192708">
    <property type="component" value="Unassembled WGS sequence"/>
</dbReference>
<dbReference type="InterPro" id="IPR000073">
    <property type="entry name" value="AB_hydrolase_1"/>
</dbReference>
<dbReference type="GO" id="GO:0016020">
    <property type="term" value="C:membrane"/>
    <property type="evidence" value="ECO:0007669"/>
    <property type="project" value="TreeGrafter"/>
</dbReference>
<dbReference type="PANTHER" id="PTHR43798:SF33">
    <property type="entry name" value="HYDROLASE, PUTATIVE (AFU_ORTHOLOGUE AFUA_2G14860)-RELATED"/>
    <property type="match status" value="1"/>
</dbReference>
<dbReference type="InterPro" id="IPR050266">
    <property type="entry name" value="AB_hydrolase_sf"/>
</dbReference>
<gene>
    <name evidence="2" type="ORF">SAMN06296008_101170</name>
</gene>
<dbReference type="Pfam" id="PF12697">
    <property type="entry name" value="Abhydrolase_6"/>
    <property type="match status" value="1"/>
</dbReference>